<name>A0A368ZPM3_9GAMM</name>
<feature type="transmembrane region" description="Helical" evidence="6">
    <location>
        <begin position="69"/>
        <end position="91"/>
    </location>
</feature>
<keyword evidence="2" id="KW-1003">Cell membrane</keyword>
<dbReference type="GO" id="GO:0005886">
    <property type="term" value="C:plasma membrane"/>
    <property type="evidence" value="ECO:0007669"/>
    <property type="project" value="UniProtKB-SubCell"/>
</dbReference>
<dbReference type="PANTHER" id="PTHR30086">
    <property type="entry name" value="ARGININE EXPORTER PROTEIN ARGO"/>
    <property type="match status" value="1"/>
</dbReference>
<keyword evidence="3 6" id="KW-0812">Transmembrane</keyword>
<comment type="subcellular location">
    <subcellularLocation>
        <location evidence="1">Cell membrane</location>
        <topology evidence="1">Multi-pass membrane protein</topology>
    </subcellularLocation>
</comment>
<dbReference type="GO" id="GO:0015171">
    <property type="term" value="F:amino acid transmembrane transporter activity"/>
    <property type="evidence" value="ECO:0007669"/>
    <property type="project" value="TreeGrafter"/>
</dbReference>
<dbReference type="AlphaFoldDB" id="A0A368ZPM3"/>
<evidence type="ECO:0000256" key="5">
    <source>
        <dbReference type="ARBA" id="ARBA00023136"/>
    </source>
</evidence>
<accession>A0A368ZPM3</accession>
<dbReference type="OrthoDB" id="9804822at2"/>
<protein>
    <submittedName>
        <fullName evidence="7">Threonine/homoserine/homoserine lactone efflux protein</fullName>
    </submittedName>
</protein>
<feature type="transmembrane region" description="Helical" evidence="6">
    <location>
        <begin position="112"/>
        <end position="137"/>
    </location>
</feature>
<gene>
    <name evidence="7" type="ORF">DFP77_13042</name>
</gene>
<dbReference type="InterPro" id="IPR001123">
    <property type="entry name" value="LeuE-type"/>
</dbReference>
<dbReference type="Pfam" id="PF01810">
    <property type="entry name" value="LysE"/>
    <property type="match status" value="1"/>
</dbReference>
<dbReference type="EMBL" id="QPJQ01000030">
    <property type="protein sequence ID" value="RCW97959.1"/>
    <property type="molecule type" value="Genomic_DNA"/>
</dbReference>
<keyword evidence="4 6" id="KW-1133">Transmembrane helix</keyword>
<dbReference type="Proteomes" id="UP000253506">
    <property type="component" value="Unassembled WGS sequence"/>
</dbReference>
<organism evidence="7 8">
    <name type="scientific">Marinomonas foliarum</name>
    <dbReference type="NCBI Taxonomy" id="491950"/>
    <lineage>
        <taxon>Bacteria</taxon>
        <taxon>Pseudomonadati</taxon>
        <taxon>Pseudomonadota</taxon>
        <taxon>Gammaproteobacteria</taxon>
        <taxon>Oceanospirillales</taxon>
        <taxon>Oceanospirillaceae</taxon>
        <taxon>Marinomonas</taxon>
    </lineage>
</organism>
<dbReference type="PIRSF" id="PIRSF006324">
    <property type="entry name" value="LeuE"/>
    <property type="match status" value="1"/>
</dbReference>
<dbReference type="PANTHER" id="PTHR30086:SF20">
    <property type="entry name" value="ARGININE EXPORTER PROTEIN ARGO-RELATED"/>
    <property type="match status" value="1"/>
</dbReference>
<evidence type="ECO:0000313" key="8">
    <source>
        <dbReference type="Proteomes" id="UP000253506"/>
    </source>
</evidence>
<evidence type="ECO:0000256" key="6">
    <source>
        <dbReference type="SAM" id="Phobius"/>
    </source>
</evidence>
<dbReference type="RefSeq" id="WP_114412949.1">
    <property type="nucleotide sequence ID" value="NZ_JBQDNF010000015.1"/>
</dbReference>
<feature type="transmembrane region" description="Helical" evidence="6">
    <location>
        <begin position="149"/>
        <end position="173"/>
    </location>
</feature>
<evidence type="ECO:0000256" key="4">
    <source>
        <dbReference type="ARBA" id="ARBA00022989"/>
    </source>
</evidence>
<comment type="caution">
    <text evidence="7">The sequence shown here is derived from an EMBL/GenBank/DDBJ whole genome shotgun (WGS) entry which is preliminary data.</text>
</comment>
<evidence type="ECO:0000313" key="7">
    <source>
        <dbReference type="EMBL" id="RCW97959.1"/>
    </source>
</evidence>
<evidence type="ECO:0000256" key="2">
    <source>
        <dbReference type="ARBA" id="ARBA00022475"/>
    </source>
</evidence>
<evidence type="ECO:0000256" key="1">
    <source>
        <dbReference type="ARBA" id="ARBA00004651"/>
    </source>
</evidence>
<feature type="transmembrane region" description="Helical" evidence="6">
    <location>
        <begin position="185"/>
        <end position="203"/>
    </location>
</feature>
<feature type="transmembrane region" description="Helical" evidence="6">
    <location>
        <begin position="40"/>
        <end position="63"/>
    </location>
</feature>
<evidence type="ECO:0000256" key="3">
    <source>
        <dbReference type="ARBA" id="ARBA00022692"/>
    </source>
</evidence>
<reference evidence="7 8" key="1">
    <citation type="submission" date="2018-07" db="EMBL/GenBank/DDBJ databases">
        <title>Genomic Encyclopedia of Type Strains, Phase III (KMG-III): the genomes of soil and plant-associated and newly described type strains.</title>
        <authorList>
            <person name="Whitman W."/>
        </authorList>
    </citation>
    <scope>NUCLEOTIDE SEQUENCE [LARGE SCALE GENOMIC DNA]</scope>
    <source>
        <strain evidence="7 8">CECT 7731</strain>
    </source>
</reference>
<proteinExistence type="predicted"/>
<feature type="transmembrane region" description="Helical" evidence="6">
    <location>
        <begin position="6"/>
        <end position="28"/>
    </location>
</feature>
<sequence>MLIEVWLAFVVASITMLVIPGPTILAVIANSVAHGRRANIPLVVGVALGDSTALLASLVGLGALFSVSAFWFTVVKGIGGLYLLYLGFKLLRSGASPMKIPSSDKLTSKWRLFLNTYIVTVLNPKGIIFFVAFLPQFVSPQGNAAEQLFILAVTFVMLATVSASMYAFFALRARTLLSSEKAMRGFNLAGGSLMSIAGIWALFARRVSS</sequence>
<keyword evidence="5 6" id="KW-0472">Membrane</keyword>